<protein>
    <submittedName>
        <fullName evidence="1">Alpha-tocopherol transfer protein isoform x1</fullName>
    </submittedName>
</protein>
<dbReference type="AlphaFoldDB" id="A0A171B1T8"/>
<evidence type="ECO:0000313" key="1">
    <source>
        <dbReference type="EMBL" id="JAS02738.1"/>
    </source>
</evidence>
<reference evidence="1" key="1">
    <citation type="submission" date="2016-04" db="EMBL/GenBank/DDBJ databases">
        <authorList>
            <person name="Calderon-Fernandez G.M.Sr."/>
        </authorList>
    </citation>
    <scope>NUCLEOTIDE SEQUENCE</scope>
    <source>
        <strain evidence="1">Int1</strain>
        <tissue evidence="1">Integument</tissue>
    </source>
</reference>
<proteinExistence type="predicted"/>
<name>A0A171B1T8_TRIIF</name>
<dbReference type="EMBL" id="GEMB01000383">
    <property type="protein sequence ID" value="JAS02738.1"/>
    <property type="molecule type" value="Transcribed_RNA"/>
</dbReference>
<sequence length="24" mass="2891">MLIHYLTTEIHFIQQYKTHGVSCK</sequence>
<reference evidence="1" key="2">
    <citation type="journal article" date="2017" name="J. Med. Entomol.">
        <title>Transcriptome Analysis of the Triatoma infestans (Hemiptera: Reduviidae) Integument.</title>
        <authorList>
            <person name="Calderon-Fernandez G.M."/>
            <person name="Moriconi D.E."/>
            <person name="Dulbecco A.B."/>
            <person name="Juarez M.P."/>
        </authorList>
    </citation>
    <scope>NUCLEOTIDE SEQUENCE</scope>
    <source>
        <strain evidence="1">Int1</strain>
        <tissue evidence="1">Integument</tissue>
    </source>
</reference>
<organism evidence="1">
    <name type="scientific">Triatoma infestans</name>
    <name type="common">Assassin bug</name>
    <dbReference type="NCBI Taxonomy" id="30076"/>
    <lineage>
        <taxon>Eukaryota</taxon>
        <taxon>Metazoa</taxon>
        <taxon>Ecdysozoa</taxon>
        <taxon>Arthropoda</taxon>
        <taxon>Hexapoda</taxon>
        <taxon>Insecta</taxon>
        <taxon>Pterygota</taxon>
        <taxon>Neoptera</taxon>
        <taxon>Paraneoptera</taxon>
        <taxon>Hemiptera</taxon>
        <taxon>Heteroptera</taxon>
        <taxon>Panheteroptera</taxon>
        <taxon>Cimicomorpha</taxon>
        <taxon>Reduviidae</taxon>
        <taxon>Triatominae</taxon>
        <taxon>Triatoma</taxon>
    </lineage>
</organism>
<accession>A0A171B1T8</accession>